<dbReference type="InterPro" id="IPR036195">
    <property type="entry name" value="AbfB_ABD_sf"/>
</dbReference>
<feature type="transmembrane region" description="Helical" evidence="2">
    <location>
        <begin position="31"/>
        <end position="51"/>
    </location>
</feature>
<keyword evidence="2" id="KW-0812">Transmembrane</keyword>
<dbReference type="CDD" id="cd23399">
    <property type="entry name" value="beta-trefoil_ABD_ABFB"/>
    <property type="match status" value="1"/>
</dbReference>
<dbReference type="Proteomes" id="UP001612415">
    <property type="component" value="Unassembled WGS sequence"/>
</dbReference>
<protein>
    <submittedName>
        <fullName evidence="4">AbfB domain-containing protein</fullName>
    </submittedName>
</protein>
<dbReference type="SUPFAM" id="SSF110221">
    <property type="entry name" value="AbfB domain"/>
    <property type="match status" value="1"/>
</dbReference>
<feature type="compositionally biased region" description="Low complexity" evidence="1">
    <location>
        <begin position="82"/>
        <end position="91"/>
    </location>
</feature>
<accession>A0ABW7Y145</accession>
<feature type="region of interest" description="Disordered" evidence="1">
    <location>
        <begin position="82"/>
        <end position="147"/>
    </location>
</feature>
<feature type="region of interest" description="Disordered" evidence="1">
    <location>
        <begin position="1"/>
        <end position="25"/>
    </location>
</feature>
<dbReference type="Pfam" id="PF05270">
    <property type="entry name" value="AbfB"/>
    <property type="match status" value="1"/>
</dbReference>
<keyword evidence="5" id="KW-1185">Reference proteome</keyword>
<keyword evidence="2" id="KW-1133">Transmembrane helix</keyword>
<evidence type="ECO:0000256" key="2">
    <source>
        <dbReference type="SAM" id="Phobius"/>
    </source>
</evidence>
<evidence type="ECO:0000256" key="1">
    <source>
        <dbReference type="SAM" id="MobiDB-lite"/>
    </source>
</evidence>
<organism evidence="4 5">
    <name type="scientific">Streptomyces cellulosae</name>
    <dbReference type="NCBI Taxonomy" id="1968"/>
    <lineage>
        <taxon>Bacteria</taxon>
        <taxon>Bacillati</taxon>
        <taxon>Actinomycetota</taxon>
        <taxon>Actinomycetes</taxon>
        <taxon>Kitasatosporales</taxon>
        <taxon>Streptomycetaceae</taxon>
        <taxon>Streptomyces</taxon>
    </lineage>
</organism>
<dbReference type="EMBL" id="JBITDC010000005">
    <property type="protein sequence ID" value="MFI5675925.1"/>
    <property type="molecule type" value="Genomic_DNA"/>
</dbReference>
<gene>
    <name evidence="4" type="ORF">ACIA8P_14790</name>
</gene>
<name>A0ABW7Y145_STRCE</name>
<dbReference type="Gene3D" id="2.80.10.50">
    <property type="match status" value="1"/>
</dbReference>
<dbReference type="InterPro" id="IPR007934">
    <property type="entry name" value="AbfB_ABD"/>
</dbReference>
<keyword evidence="2" id="KW-0472">Membrane</keyword>
<feature type="compositionally biased region" description="Low complexity" evidence="1">
    <location>
        <begin position="100"/>
        <end position="120"/>
    </location>
</feature>
<sequence length="280" mass="29551">MPVRKSRSPQNEPWESGWDPDSTRVPGTRRLWLAGALAVATVVTCVMVIALTDQRADTTSTVKKGAPSADATGPGLISYASASTSGAAAPGSPGPGRKSVTPSTRPTVTTAPVPHGSASAPPAPATKSPAPPASSPASPPSSTWRSVRSANYPDRYWHLSSGLVKLDPVRGSESREDSTFEVVRGLADGSCSSFATSDGRYLRHRDFVLRADRNDGSPLFKQDATFCARASSVSGAIMLESVNYPGRFLRHKDFTLRLDPYQYGGPYQADSAFRLVGGLA</sequence>
<dbReference type="RefSeq" id="WP_398656716.1">
    <property type="nucleotide sequence ID" value="NZ_JBITDC010000005.1"/>
</dbReference>
<evidence type="ECO:0000313" key="4">
    <source>
        <dbReference type="EMBL" id="MFI5675925.1"/>
    </source>
</evidence>
<comment type="caution">
    <text evidence="4">The sequence shown here is derived from an EMBL/GenBank/DDBJ whole genome shotgun (WGS) entry which is preliminary data.</text>
</comment>
<evidence type="ECO:0000313" key="5">
    <source>
        <dbReference type="Proteomes" id="UP001612415"/>
    </source>
</evidence>
<reference evidence="4 5" key="1">
    <citation type="submission" date="2024-10" db="EMBL/GenBank/DDBJ databases">
        <title>The Natural Products Discovery Center: Release of the First 8490 Sequenced Strains for Exploring Actinobacteria Biosynthetic Diversity.</title>
        <authorList>
            <person name="Kalkreuter E."/>
            <person name="Kautsar S.A."/>
            <person name="Yang D."/>
            <person name="Bader C.D."/>
            <person name="Teijaro C.N."/>
            <person name="Fluegel L."/>
            <person name="Davis C.M."/>
            <person name="Simpson J.R."/>
            <person name="Lauterbach L."/>
            <person name="Steele A.D."/>
            <person name="Gui C."/>
            <person name="Meng S."/>
            <person name="Li G."/>
            <person name="Viehrig K."/>
            <person name="Ye F."/>
            <person name="Su P."/>
            <person name="Kiefer A.F."/>
            <person name="Nichols A."/>
            <person name="Cepeda A.J."/>
            <person name="Yan W."/>
            <person name="Fan B."/>
            <person name="Jiang Y."/>
            <person name="Adhikari A."/>
            <person name="Zheng C.-J."/>
            <person name="Schuster L."/>
            <person name="Cowan T.M."/>
            <person name="Smanski M.J."/>
            <person name="Chevrette M.G."/>
            <person name="De Carvalho L.P.S."/>
            <person name="Shen B."/>
        </authorList>
    </citation>
    <scope>NUCLEOTIDE SEQUENCE [LARGE SCALE GENOMIC DNA]</scope>
    <source>
        <strain evidence="4 5">NPDC051599</strain>
    </source>
</reference>
<proteinExistence type="predicted"/>
<feature type="compositionally biased region" description="Pro residues" evidence="1">
    <location>
        <begin position="121"/>
        <end position="139"/>
    </location>
</feature>
<feature type="domain" description="Alpha-L-arabinofuranosidase B arabinose-binding" evidence="3">
    <location>
        <begin position="146"/>
        <end position="274"/>
    </location>
</feature>
<evidence type="ECO:0000259" key="3">
    <source>
        <dbReference type="Pfam" id="PF05270"/>
    </source>
</evidence>